<reference evidence="1" key="1">
    <citation type="journal article" date="2021" name="New Phytol.">
        <title>Evolutionary innovations through gain and loss of genes in the ectomycorrhizal Boletales.</title>
        <authorList>
            <person name="Wu G."/>
            <person name="Miyauchi S."/>
            <person name="Morin E."/>
            <person name="Kuo A."/>
            <person name="Drula E."/>
            <person name="Varga T."/>
            <person name="Kohler A."/>
            <person name="Feng B."/>
            <person name="Cao Y."/>
            <person name="Lipzen A."/>
            <person name="Daum C."/>
            <person name="Hundley H."/>
            <person name="Pangilinan J."/>
            <person name="Johnson J."/>
            <person name="Barry K."/>
            <person name="LaButti K."/>
            <person name="Ng V."/>
            <person name="Ahrendt S."/>
            <person name="Min B."/>
            <person name="Choi I.G."/>
            <person name="Park H."/>
            <person name="Plett J.M."/>
            <person name="Magnuson J."/>
            <person name="Spatafora J.W."/>
            <person name="Nagy L.G."/>
            <person name="Henrissat B."/>
            <person name="Grigoriev I.V."/>
            <person name="Yang Z.L."/>
            <person name="Xu J."/>
            <person name="Martin F.M."/>
        </authorList>
    </citation>
    <scope>NUCLEOTIDE SEQUENCE</scope>
    <source>
        <strain evidence="1">KUC20120723A-06</strain>
    </source>
</reference>
<dbReference type="Proteomes" id="UP000790709">
    <property type="component" value="Unassembled WGS sequence"/>
</dbReference>
<proteinExistence type="predicted"/>
<evidence type="ECO:0000313" key="2">
    <source>
        <dbReference type="Proteomes" id="UP000790709"/>
    </source>
</evidence>
<gene>
    <name evidence="1" type="ORF">BV22DRAFT_1042060</name>
</gene>
<accession>A0ACB8AZV1</accession>
<name>A0ACB8AZV1_9AGAM</name>
<keyword evidence="2" id="KW-1185">Reference proteome</keyword>
<sequence length="324" mass="36075">MSSITPIEIPLGPMCGALYLASLLSVGLWGITCMQTFMYYVHYQEDKMVFKFFVAYLWVFDTTHQSLIIGGVYKILVVWFDNPLFLTNVVQELIWGYLISTFVALPTQGFFVYRIWRFTNKSFIPPLLWFPSAIYQLVSCLIYVSKGTQSTTTAALGVGLFKTLVISCCVVAVATDTSIAIGLTYLLLKRDIGSGFKRSARMLQRLAIFSINSGSWTAIFALLMIILYTVFPSNLIYVVGYFPVSSIYCNTLLANLNARAYIRGESSSLSAGADLISMQFSTTKVNRTPAILIAKGRGRSKETSVGALDYSRAEDDVEIKPEHV</sequence>
<protein>
    <submittedName>
        <fullName evidence="1">Uncharacterized protein</fullName>
    </submittedName>
</protein>
<evidence type="ECO:0000313" key="1">
    <source>
        <dbReference type="EMBL" id="KAH7917972.1"/>
    </source>
</evidence>
<organism evidence="1 2">
    <name type="scientific">Leucogyrophana mollusca</name>
    <dbReference type="NCBI Taxonomy" id="85980"/>
    <lineage>
        <taxon>Eukaryota</taxon>
        <taxon>Fungi</taxon>
        <taxon>Dikarya</taxon>
        <taxon>Basidiomycota</taxon>
        <taxon>Agaricomycotina</taxon>
        <taxon>Agaricomycetes</taxon>
        <taxon>Agaricomycetidae</taxon>
        <taxon>Boletales</taxon>
        <taxon>Boletales incertae sedis</taxon>
        <taxon>Leucogyrophana</taxon>
    </lineage>
</organism>
<dbReference type="EMBL" id="MU266884">
    <property type="protein sequence ID" value="KAH7917972.1"/>
    <property type="molecule type" value="Genomic_DNA"/>
</dbReference>
<comment type="caution">
    <text evidence="1">The sequence shown here is derived from an EMBL/GenBank/DDBJ whole genome shotgun (WGS) entry which is preliminary data.</text>
</comment>